<organism evidence="2 3">
    <name type="scientific">Flavisolibacter ginsengisoli DSM 18119</name>
    <dbReference type="NCBI Taxonomy" id="1121884"/>
    <lineage>
        <taxon>Bacteria</taxon>
        <taxon>Pseudomonadati</taxon>
        <taxon>Bacteroidota</taxon>
        <taxon>Chitinophagia</taxon>
        <taxon>Chitinophagales</taxon>
        <taxon>Chitinophagaceae</taxon>
        <taxon>Flavisolibacter</taxon>
    </lineage>
</organism>
<dbReference type="EMBL" id="FQUU01000006">
    <property type="protein sequence ID" value="SHF08995.1"/>
    <property type="molecule type" value="Genomic_DNA"/>
</dbReference>
<reference evidence="2 3" key="1">
    <citation type="submission" date="2016-11" db="EMBL/GenBank/DDBJ databases">
        <authorList>
            <person name="Jaros S."/>
            <person name="Januszkiewicz K."/>
            <person name="Wedrychowicz H."/>
        </authorList>
    </citation>
    <scope>NUCLEOTIDE SEQUENCE [LARGE SCALE GENOMIC DNA]</scope>
    <source>
        <strain evidence="2 3">DSM 18119</strain>
    </source>
</reference>
<evidence type="ECO:0000313" key="3">
    <source>
        <dbReference type="Proteomes" id="UP000184048"/>
    </source>
</evidence>
<evidence type="ECO:0000256" key="1">
    <source>
        <dbReference type="SAM" id="SignalP"/>
    </source>
</evidence>
<feature type="signal peptide" evidence="1">
    <location>
        <begin position="1"/>
        <end position="20"/>
    </location>
</feature>
<keyword evidence="1" id="KW-0732">Signal</keyword>
<keyword evidence="3" id="KW-1185">Reference proteome</keyword>
<dbReference type="RefSeq" id="WP_072834961.1">
    <property type="nucleotide sequence ID" value="NZ_FQUU01000006.1"/>
</dbReference>
<dbReference type="AlphaFoldDB" id="A0A1M4YT93"/>
<dbReference type="OrthoDB" id="620771at2"/>
<gene>
    <name evidence="2" type="ORF">SAMN02745131_01753</name>
</gene>
<sequence>MKKSLTLCIYALFFIHFSQAQDSSQVIHPDSMRVFHPDSSLRIIDLNPYFTIHVDSTLTYQLQINKNPANYFWYLKNAPVGLRIQKDNGIISFKADKSYFLSGKLKYDIDYKVNIGVQNLNDPKEKVDTSFTLVFYNTEIIPSKVKPTVNGPVWIDEGETASFKVVCETGSYPIENIITLTSVPISNYTNVQDCGDEFKWTPSYDVAKESDTAKSKTVLVYFIGTNKFNVRDTAVVKFIVKDALNYPLAMEEYTQTTKNVDQYIMKLKYTFLQLDKKLKKTKTARITFDLTSATTSLTGTILSTSSNDNAQKTGKVLPSVGLALVPIKEASVPSKVVDQNQAAQIRASIKRLEYIRQDNIALGSKDPDLTKKTGKLKEELRQVQMQLIDVPIELTNDLTEEELNRYFNSPKVNKKYRLKG</sequence>
<proteinExistence type="predicted"/>
<protein>
    <submittedName>
        <fullName evidence="2">Uncharacterized protein</fullName>
    </submittedName>
</protein>
<name>A0A1M4YT93_9BACT</name>
<feature type="chain" id="PRO_5012838506" evidence="1">
    <location>
        <begin position="21"/>
        <end position="420"/>
    </location>
</feature>
<dbReference type="Proteomes" id="UP000184048">
    <property type="component" value="Unassembled WGS sequence"/>
</dbReference>
<evidence type="ECO:0000313" key="2">
    <source>
        <dbReference type="EMBL" id="SHF08995.1"/>
    </source>
</evidence>
<accession>A0A1M4YT93</accession>